<proteinExistence type="predicted"/>
<feature type="domain" description="UBP-type" evidence="1">
    <location>
        <begin position="2"/>
        <end position="98"/>
    </location>
</feature>
<dbReference type="InterPro" id="IPR001607">
    <property type="entry name" value="Znf_UBP"/>
</dbReference>
<dbReference type="SUPFAM" id="SSF57850">
    <property type="entry name" value="RING/U-box"/>
    <property type="match status" value="1"/>
</dbReference>
<name>A0A7W7DFV0_9ACTN</name>
<evidence type="ECO:0000313" key="2">
    <source>
        <dbReference type="EMBL" id="MBB4706033.1"/>
    </source>
</evidence>
<gene>
    <name evidence="2" type="ORF">BJ982_007577</name>
</gene>
<sequence length="98" mass="10641">MSVCTHLELLRDVEPRTDLGCEDCLASGGRWVHLRTCLTCGHVGCCDSSPNRHASRHAAGVGHPIAESFEPGEDWAWCFADQVLFEPSPSGKGIRAHV</sequence>
<evidence type="ECO:0000313" key="3">
    <source>
        <dbReference type="Proteomes" id="UP000542210"/>
    </source>
</evidence>
<organism evidence="2 3">
    <name type="scientific">Sphaerisporangium siamense</name>
    <dbReference type="NCBI Taxonomy" id="795645"/>
    <lineage>
        <taxon>Bacteria</taxon>
        <taxon>Bacillati</taxon>
        <taxon>Actinomycetota</taxon>
        <taxon>Actinomycetes</taxon>
        <taxon>Streptosporangiales</taxon>
        <taxon>Streptosporangiaceae</taxon>
        <taxon>Sphaerisporangium</taxon>
    </lineage>
</organism>
<dbReference type="InterPro" id="IPR013083">
    <property type="entry name" value="Znf_RING/FYVE/PHD"/>
</dbReference>
<dbReference type="Proteomes" id="UP000542210">
    <property type="component" value="Unassembled WGS sequence"/>
</dbReference>
<dbReference type="PROSITE" id="PS50271">
    <property type="entry name" value="ZF_UBP"/>
    <property type="match status" value="1"/>
</dbReference>
<reference evidence="2 3" key="1">
    <citation type="submission" date="2020-08" db="EMBL/GenBank/DDBJ databases">
        <title>Sequencing the genomes of 1000 actinobacteria strains.</title>
        <authorList>
            <person name="Klenk H.-P."/>
        </authorList>
    </citation>
    <scope>NUCLEOTIDE SEQUENCE [LARGE SCALE GENOMIC DNA]</scope>
    <source>
        <strain evidence="2 3">DSM 45784</strain>
    </source>
</reference>
<dbReference type="Gene3D" id="3.30.40.10">
    <property type="entry name" value="Zinc/RING finger domain, C3HC4 (zinc finger)"/>
    <property type="match status" value="1"/>
</dbReference>
<dbReference type="RefSeq" id="WP_184888104.1">
    <property type="nucleotide sequence ID" value="NZ_BOOV01000036.1"/>
</dbReference>
<protein>
    <submittedName>
        <fullName evidence="2">Putative UBP type Zn finger protein</fullName>
    </submittedName>
</protein>
<keyword evidence="3" id="KW-1185">Reference proteome</keyword>
<evidence type="ECO:0000259" key="1">
    <source>
        <dbReference type="PROSITE" id="PS50271"/>
    </source>
</evidence>
<dbReference type="EMBL" id="JACHND010000001">
    <property type="protein sequence ID" value="MBB4706033.1"/>
    <property type="molecule type" value="Genomic_DNA"/>
</dbReference>
<comment type="caution">
    <text evidence="2">The sequence shown here is derived from an EMBL/GenBank/DDBJ whole genome shotgun (WGS) entry which is preliminary data.</text>
</comment>
<accession>A0A7W7DFV0</accession>
<dbReference type="Pfam" id="PF02148">
    <property type="entry name" value="zf-UBP"/>
    <property type="match status" value="1"/>
</dbReference>
<dbReference type="AlphaFoldDB" id="A0A7W7DFV0"/>
<dbReference type="GO" id="GO:0008270">
    <property type="term" value="F:zinc ion binding"/>
    <property type="evidence" value="ECO:0007669"/>
    <property type="project" value="InterPro"/>
</dbReference>